<dbReference type="GO" id="GO:0045493">
    <property type="term" value="P:xylan catabolic process"/>
    <property type="evidence" value="ECO:0007669"/>
    <property type="project" value="UniProtKB-KW"/>
</dbReference>
<dbReference type="KEGG" id="sus:Acid_4142"/>
<dbReference type="AlphaFoldDB" id="Q01Z09"/>
<keyword evidence="3" id="KW-0326">Glycosidase</keyword>
<dbReference type="eggNOG" id="COG0657">
    <property type="taxonomic scope" value="Bacteria"/>
</dbReference>
<dbReference type="PANTHER" id="PTHR48081:SF6">
    <property type="entry name" value="PEPTIDASE S9 PROLYL OLIGOPEPTIDASE CATALYTIC DOMAIN-CONTAINING PROTEIN"/>
    <property type="match status" value="1"/>
</dbReference>
<keyword evidence="3" id="KW-0858">Xylan degradation</keyword>
<protein>
    <submittedName>
        <fullName evidence="3">Putative endo-1,4-beta-xylanase B</fullName>
    </submittedName>
</protein>
<dbReference type="Gene3D" id="3.40.50.1820">
    <property type="entry name" value="alpha/beta hydrolase"/>
    <property type="match status" value="1"/>
</dbReference>
<dbReference type="InParanoid" id="Q01Z09"/>
<dbReference type="GO" id="GO:0016798">
    <property type="term" value="F:hydrolase activity, acting on glycosyl bonds"/>
    <property type="evidence" value="ECO:0007669"/>
    <property type="project" value="UniProtKB-KW"/>
</dbReference>
<evidence type="ECO:0000259" key="2">
    <source>
        <dbReference type="Pfam" id="PF20434"/>
    </source>
</evidence>
<accession>Q01Z09</accession>
<dbReference type="InterPro" id="IPR049492">
    <property type="entry name" value="BD-FAE-like_dom"/>
</dbReference>
<name>Q01Z09_SOLUE</name>
<dbReference type="SUPFAM" id="SSF53474">
    <property type="entry name" value="alpha/beta-Hydrolases"/>
    <property type="match status" value="1"/>
</dbReference>
<keyword evidence="1 3" id="KW-0378">Hydrolase</keyword>
<dbReference type="InterPro" id="IPR029058">
    <property type="entry name" value="AB_hydrolase_fold"/>
</dbReference>
<keyword evidence="3" id="KW-0624">Polysaccharide degradation</keyword>
<dbReference type="OrthoDB" id="9794725at2"/>
<evidence type="ECO:0000313" key="3">
    <source>
        <dbReference type="EMBL" id="ABJ85106.1"/>
    </source>
</evidence>
<dbReference type="EMBL" id="CP000473">
    <property type="protein sequence ID" value="ABJ85106.1"/>
    <property type="molecule type" value="Genomic_DNA"/>
</dbReference>
<organism evidence="3">
    <name type="scientific">Solibacter usitatus (strain Ellin6076)</name>
    <dbReference type="NCBI Taxonomy" id="234267"/>
    <lineage>
        <taxon>Bacteria</taxon>
        <taxon>Pseudomonadati</taxon>
        <taxon>Acidobacteriota</taxon>
        <taxon>Terriglobia</taxon>
        <taxon>Bryobacterales</taxon>
        <taxon>Solibacteraceae</taxon>
        <taxon>Candidatus Solibacter</taxon>
    </lineage>
</organism>
<dbReference type="PANTHER" id="PTHR48081">
    <property type="entry name" value="AB HYDROLASE SUPERFAMILY PROTEIN C4A8.06C"/>
    <property type="match status" value="1"/>
</dbReference>
<reference evidence="3" key="1">
    <citation type="submission" date="2006-10" db="EMBL/GenBank/DDBJ databases">
        <title>Complete sequence of Solibacter usitatus Ellin6076.</title>
        <authorList>
            <consortium name="US DOE Joint Genome Institute"/>
            <person name="Copeland A."/>
            <person name="Lucas S."/>
            <person name="Lapidus A."/>
            <person name="Barry K."/>
            <person name="Detter J.C."/>
            <person name="Glavina del Rio T."/>
            <person name="Hammon N."/>
            <person name="Israni S."/>
            <person name="Dalin E."/>
            <person name="Tice H."/>
            <person name="Pitluck S."/>
            <person name="Thompson L.S."/>
            <person name="Brettin T."/>
            <person name="Bruce D."/>
            <person name="Han C."/>
            <person name="Tapia R."/>
            <person name="Gilna P."/>
            <person name="Schmutz J."/>
            <person name="Larimer F."/>
            <person name="Land M."/>
            <person name="Hauser L."/>
            <person name="Kyrpides N."/>
            <person name="Mikhailova N."/>
            <person name="Janssen P.H."/>
            <person name="Kuske C.R."/>
            <person name="Richardson P."/>
        </authorList>
    </citation>
    <scope>NUCLEOTIDE SEQUENCE</scope>
    <source>
        <strain evidence="3">Ellin6076</strain>
    </source>
</reference>
<dbReference type="HOGENOM" id="CLU_012494_5_1_0"/>
<proteinExistence type="predicted"/>
<dbReference type="InterPro" id="IPR050300">
    <property type="entry name" value="GDXG_lipolytic_enzyme"/>
</dbReference>
<sequence precursor="true">MLLRLACASLVVACAMSGAERGEEIRLWPNGAPGSVKETAPEVFAASDNPKLPKQFTVVHYPSVYAFLPPKEKANGMAVVIAPGGGHSQLVIAKEGWDIAEWMNNQGIAAFVLKYRLAKAKDSHYTVERDALADTTRAMRLVRSRAKEFGVDPARIGFIGFSAGGYLAALIETRFDAGNDSSPDPIERAGSRPDFDIIVYPGYAAGSITVPKNAPPAFLACADNDPSHVVTTVNLYLDLQKQGISSEMHIYASGGHGFGIKPSALPVSSWPDRLKEWMVERKFLKQ</sequence>
<gene>
    <name evidence="3" type="ordered locus">Acid_4142</name>
</gene>
<feature type="domain" description="BD-FAE-like" evidence="2">
    <location>
        <begin position="67"/>
        <end position="173"/>
    </location>
</feature>
<dbReference type="STRING" id="234267.Acid_4142"/>
<dbReference type="Pfam" id="PF20434">
    <property type="entry name" value="BD-FAE"/>
    <property type="match status" value="1"/>
</dbReference>
<evidence type="ECO:0000256" key="1">
    <source>
        <dbReference type="ARBA" id="ARBA00022801"/>
    </source>
</evidence>
<keyword evidence="3" id="KW-0119">Carbohydrate metabolism</keyword>